<dbReference type="GO" id="GO:0005737">
    <property type="term" value="C:cytoplasm"/>
    <property type="evidence" value="ECO:0007669"/>
    <property type="project" value="UniProtKB-SubCell"/>
</dbReference>
<dbReference type="AlphaFoldDB" id="K9ARL2"/>
<dbReference type="PIRSF" id="PIRSF000388">
    <property type="entry name" value="Pantoate_hydroxy_MeTrfase"/>
    <property type="match status" value="1"/>
</dbReference>
<dbReference type="SUPFAM" id="SSF51621">
    <property type="entry name" value="Phosphoenolpyruvate/pyruvate domain"/>
    <property type="match status" value="1"/>
</dbReference>
<dbReference type="InterPro" id="IPR015813">
    <property type="entry name" value="Pyrv/PenolPyrv_kinase-like_dom"/>
</dbReference>
<keyword evidence="7" id="KW-0963">Cytoplasm</keyword>
<evidence type="ECO:0000256" key="4">
    <source>
        <dbReference type="ARBA" id="ARBA00022655"/>
    </source>
</evidence>
<evidence type="ECO:0000313" key="11">
    <source>
        <dbReference type="EMBL" id="EKU50083.1"/>
    </source>
</evidence>
<dbReference type="GO" id="GO:0003864">
    <property type="term" value="F:3-methyl-2-oxobutanoate hydroxymethyltransferase activity"/>
    <property type="evidence" value="ECO:0007669"/>
    <property type="project" value="UniProtKB-UniRule"/>
</dbReference>
<evidence type="ECO:0000256" key="7">
    <source>
        <dbReference type="HAMAP-Rule" id="MF_00156"/>
    </source>
</evidence>
<dbReference type="HAMAP" id="MF_00156">
    <property type="entry name" value="PanB"/>
    <property type="match status" value="1"/>
</dbReference>
<keyword evidence="7 10" id="KW-0460">Magnesium</keyword>
<keyword evidence="4 7" id="KW-0566">Pantothenate biosynthesis</keyword>
<evidence type="ECO:0000256" key="10">
    <source>
        <dbReference type="PIRSR" id="PIRSR000388-3"/>
    </source>
</evidence>
<evidence type="ECO:0000313" key="12">
    <source>
        <dbReference type="Proteomes" id="UP000009885"/>
    </source>
</evidence>
<dbReference type="PATRIC" id="fig|1229783.3.peg.487"/>
<dbReference type="STRING" id="1229783.C273_02403"/>
<keyword evidence="11" id="KW-0489">Methyltransferase</keyword>
<dbReference type="RefSeq" id="WP_009382306.1">
    <property type="nucleotide sequence ID" value="NZ_AMSQ01000003.1"/>
</dbReference>
<keyword evidence="5 7" id="KW-0808">Transferase</keyword>
<feature type="binding site" evidence="7 9">
    <location>
        <position position="82"/>
    </location>
    <ligand>
        <name>3-methyl-2-oxobutanoate</name>
        <dbReference type="ChEBI" id="CHEBI:11851"/>
    </ligand>
</feature>
<comment type="caution">
    <text evidence="11">The sequence shown here is derived from an EMBL/GenBank/DDBJ whole genome shotgun (WGS) entry which is preliminary data.</text>
</comment>
<comment type="similarity">
    <text evidence="2 7">Belongs to the PanB family.</text>
</comment>
<dbReference type="PANTHER" id="PTHR20881">
    <property type="entry name" value="3-METHYL-2-OXOBUTANOATE HYDROXYMETHYLTRANSFERASE"/>
    <property type="match status" value="1"/>
</dbReference>
<feature type="binding site" evidence="7 9">
    <location>
        <position position="112"/>
    </location>
    <ligand>
        <name>3-methyl-2-oxobutanoate</name>
        <dbReference type="ChEBI" id="CHEBI:11851"/>
    </ligand>
</feature>
<evidence type="ECO:0000256" key="2">
    <source>
        <dbReference type="ARBA" id="ARBA00008676"/>
    </source>
</evidence>
<evidence type="ECO:0000256" key="6">
    <source>
        <dbReference type="ARBA" id="ARBA00056497"/>
    </source>
</evidence>
<dbReference type="OrthoDB" id="9781789at2"/>
<dbReference type="Proteomes" id="UP000009885">
    <property type="component" value="Unassembled WGS sequence"/>
</dbReference>
<keyword evidence="7 10" id="KW-0479">Metal-binding</keyword>
<dbReference type="EMBL" id="AMSQ01000003">
    <property type="protein sequence ID" value="EKU50083.1"/>
    <property type="molecule type" value="Genomic_DNA"/>
</dbReference>
<dbReference type="NCBIfam" id="NF001452">
    <property type="entry name" value="PRK00311.1"/>
    <property type="match status" value="1"/>
</dbReference>
<dbReference type="GO" id="GO:0008168">
    <property type="term" value="F:methyltransferase activity"/>
    <property type="evidence" value="ECO:0007669"/>
    <property type="project" value="UniProtKB-KW"/>
</dbReference>
<dbReference type="Gene3D" id="3.20.20.60">
    <property type="entry name" value="Phosphoenolpyruvate-binding domains"/>
    <property type="match status" value="1"/>
</dbReference>
<dbReference type="EC" id="2.1.2.11" evidence="7"/>
<reference evidence="11 12" key="1">
    <citation type="journal article" date="2013" name="Genome Announc.">
        <title>Genome Sequence of Staphylococcus massiliensis Strain S46, Isolated from the Surface of Healthy Human Skin.</title>
        <authorList>
            <person name="Srivastav R."/>
            <person name="Singh A."/>
            <person name="Jangir P.K."/>
            <person name="Kumari C."/>
            <person name="Muduli S."/>
            <person name="Sharma R."/>
        </authorList>
    </citation>
    <scope>NUCLEOTIDE SEQUENCE [LARGE SCALE GENOMIC DNA]</scope>
    <source>
        <strain evidence="11 12">S46</strain>
    </source>
</reference>
<evidence type="ECO:0000256" key="8">
    <source>
        <dbReference type="PIRSR" id="PIRSR000388-1"/>
    </source>
</evidence>
<dbReference type="GO" id="GO:0015940">
    <property type="term" value="P:pantothenate biosynthetic process"/>
    <property type="evidence" value="ECO:0007669"/>
    <property type="project" value="UniProtKB-UniRule"/>
</dbReference>
<feature type="binding site" evidence="7 10">
    <location>
        <position position="43"/>
    </location>
    <ligand>
        <name>Mg(2+)</name>
        <dbReference type="ChEBI" id="CHEBI:18420"/>
    </ligand>
</feature>
<dbReference type="NCBIfam" id="TIGR00222">
    <property type="entry name" value="panB"/>
    <property type="match status" value="1"/>
</dbReference>
<feature type="binding site" evidence="7 10">
    <location>
        <position position="114"/>
    </location>
    <ligand>
        <name>Mg(2+)</name>
        <dbReference type="ChEBI" id="CHEBI:18420"/>
    </ligand>
</feature>
<gene>
    <name evidence="7 11" type="primary">panB</name>
    <name evidence="11" type="ORF">C273_02403</name>
</gene>
<feature type="binding site" evidence="7 10">
    <location>
        <position position="82"/>
    </location>
    <ligand>
        <name>Mg(2+)</name>
        <dbReference type="ChEBI" id="CHEBI:18420"/>
    </ligand>
</feature>
<dbReference type="InterPro" id="IPR003700">
    <property type="entry name" value="Pantoate_hydroxy_MeTrfase"/>
</dbReference>
<comment type="subcellular location">
    <subcellularLocation>
        <location evidence="7">Cytoplasm</location>
    </subcellularLocation>
</comment>
<comment type="cofactor">
    <cofactor evidence="7 10">
        <name>Mg(2+)</name>
        <dbReference type="ChEBI" id="CHEBI:18420"/>
    </cofactor>
    <text evidence="7 10">Binds 1 Mg(2+) ion per subunit.</text>
</comment>
<comment type="catalytic activity">
    <reaction evidence="7">
        <text>(6R)-5,10-methylene-5,6,7,8-tetrahydrofolate + 3-methyl-2-oxobutanoate + H2O = 2-dehydropantoate + (6S)-5,6,7,8-tetrahydrofolate</text>
        <dbReference type="Rhea" id="RHEA:11824"/>
        <dbReference type="ChEBI" id="CHEBI:11561"/>
        <dbReference type="ChEBI" id="CHEBI:11851"/>
        <dbReference type="ChEBI" id="CHEBI:15377"/>
        <dbReference type="ChEBI" id="CHEBI:15636"/>
        <dbReference type="ChEBI" id="CHEBI:57453"/>
        <dbReference type="EC" id="2.1.2.11"/>
    </reaction>
</comment>
<dbReference type="InterPro" id="IPR040442">
    <property type="entry name" value="Pyrv_kinase-like_dom_sf"/>
</dbReference>
<organism evidence="11 12">
    <name type="scientific">Staphylococcus massiliensis S46</name>
    <dbReference type="NCBI Taxonomy" id="1229783"/>
    <lineage>
        <taxon>Bacteria</taxon>
        <taxon>Bacillati</taxon>
        <taxon>Bacillota</taxon>
        <taxon>Bacilli</taxon>
        <taxon>Bacillales</taxon>
        <taxon>Staphylococcaceae</taxon>
        <taxon>Staphylococcus</taxon>
    </lineage>
</organism>
<comment type="pathway">
    <text evidence="1 7">Cofactor biosynthesis; (R)-pantothenate biosynthesis; (R)-pantoate from 3-methyl-2-oxobutanoate: step 1/2.</text>
</comment>
<dbReference type="PANTHER" id="PTHR20881:SF0">
    <property type="entry name" value="3-METHYL-2-OXOBUTANOATE HYDROXYMETHYLTRANSFERASE"/>
    <property type="match status" value="1"/>
</dbReference>
<name>K9ARL2_9STAP</name>
<dbReference type="Pfam" id="PF02548">
    <property type="entry name" value="Pantoate_transf"/>
    <property type="match status" value="1"/>
</dbReference>
<evidence type="ECO:0000256" key="1">
    <source>
        <dbReference type="ARBA" id="ARBA00005033"/>
    </source>
</evidence>
<dbReference type="FunFam" id="3.20.20.60:FF:000003">
    <property type="entry name" value="3-methyl-2-oxobutanoate hydroxymethyltransferase"/>
    <property type="match status" value="1"/>
</dbReference>
<proteinExistence type="inferred from homology"/>
<dbReference type="GO" id="GO:0032259">
    <property type="term" value="P:methylation"/>
    <property type="evidence" value="ECO:0007669"/>
    <property type="project" value="UniProtKB-KW"/>
</dbReference>
<keyword evidence="12" id="KW-1185">Reference proteome</keyword>
<dbReference type="CDD" id="cd06557">
    <property type="entry name" value="KPHMT-like"/>
    <property type="match status" value="1"/>
</dbReference>
<comment type="subunit">
    <text evidence="3 7">Homodecamer; pentamer of dimers.</text>
</comment>
<feature type="binding site" evidence="7 9">
    <location>
        <begin position="43"/>
        <end position="44"/>
    </location>
    <ligand>
        <name>3-methyl-2-oxobutanoate</name>
        <dbReference type="ChEBI" id="CHEBI:11851"/>
    </ligand>
</feature>
<dbReference type="eggNOG" id="COG0413">
    <property type="taxonomic scope" value="Bacteria"/>
</dbReference>
<dbReference type="UniPathway" id="UPA00028">
    <property type="reaction ID" value="UER00003"/>
</dbReference>
<comment type="function">
    <text evidence="6 7">Catalyzes the reversible reaction in which hydroxymethyl group from 5,10-methylenetetrahydrofolate is transferred onto alpha-ketoisovalerate to form ketopantoate.</text>
</comment>
<evidence type="ECO:0000256" key="9">
    <source>
        <dbReference type="PIRSR" id="PIRSR000388-2"/>
    </source>
</evidence>
<sequence>MKFLKDFYRFKNDFEKISMLTAYDYPSAKQAEAAGIDIVLVGDSLGMTVLGYDDTVSVTLDDMIHHGKAVRRGAPDTFIVVDMPFGAVARDTNVAIERAVKLYQATHANALKVEGAHTSDFIKGCQEIGIPIVGHLGLTPQSVGLTGFKVQGQSEATRRKLIDEAKRMEDDGAVMLVLEAVPQDVAAFITEQLRIPVIGIGAEPDTDGQVLVYHDVLNYGVDFKPKFVKRYSDFSNGVEALRQYHEDVKHKAFPEPQHSFKARMEEGERERYDNMY</sequence>
<dbReference type="GO" id="GO:0000287">
    <property type="term" value="F:magnesium ion binding"/>
    <property type="evidence" value="ECO:0007669"/>
    <property type="project" value="TreeGrafter"/>
</dbReference>
<protein>
    <recommendedName>
        <fullName evidence="7">3-methyl-2-oxobutanoate hydroxymethyltransferase</fullName>
        <ecNumber evidence="7">2.1.2.11</ecNumber>
    </recommendedName>
    <alternativeName>
        <fullName evidence="7">Ketopantoate hydroxymethyltransferase</fullName>
        <shortName evidence="7">KPHMT</shortName>
    </alternativeName>
</protein>
<evidence type="ECO:0000256" key="5">
    <source>
        <dbReference type="ARBA" id="ARBA00022679"/>
    </source>
</evidence>
<accession>K9ARL2</accession>
<feature type="active site" description="Proton acceptor" evidence="7 8">
    <location>
        <position position="179"/>
    </location>
</feature>
<evidence type="ECO:0000256" key="3">
    <source>
        <dbReference type="ARBA" id="ARBA00011424"/>
    </source>
</evidence>